<dbReference type="InParanoid" id="A0A0B2UL80"/>
<dbReference type="PANTHER" id="PTHR48011:SF4">
    <property type="entry name" value="MITOGEN-ACTIVATED PROTEIN KINASE KINASE KINASE 19"/>
    <property type="match status" value="1"/>
</dbReference>
<keyword evidence="1" id="KW-0812">Transmembrane</keyword>
<dbReference type="PANTHER" id="PTHR48011">
    <property type="entry name" value="CCR4-NOT TRANSCRIPTIONAL COMPLEX SUBUNIT CAF120-RELATED"/>
    <property type="match status" value="1"/>
</dbReference>
<gene>
    <name evidence="3" type="ORF">M896_031100</name>
</gene>
<dbReference type="Proteomes" id="UP000031056">
    <property type="component" value="Unassembled WGS sequence"/>
</dbReference>
<dbReference type="SUPFAM" id="SSF56112">
    <property type="entry name" value="Protein kinase-like (PK-like)"/>
    <property type="match status" value="1"/>
</dbReference>
<dbReference type="PROSITE" id="PS50011">
    <property type="entry name" value="PROTEIN_KINASE_DOM"/>
    <property type="match status" value="1"/>
</dbReference>
<evidence type="ECO:0000313" key="3">
    <source>
        <dbReference type="EMBL" id="KHN70123.1"/>
    </source>
</evidence>
<dbReference type="SMART" id="SM00220">
    <property type="entry name" value="S_TKc"/>
    <property type="match status" value="1"/>
</dbReference>
<dbReference type="AlphaFoldDB" id="A0A0B2UL80"/>
<dbReference type="RefSeq" id="XP_014564165.1">
    <property type="nucleotide sequence ID" value="XM_014708679.1"/>
</dbReference>
<keyword evidence="1" id="KW-0472">Membrane</keyword>
<dbReference type="Pfam" id="PF00069">
    <property type="entry name" value="Pkinase"/>
    <property type="match status" value="1"/>
</dbReference>
<dbReference type="Gene3D" id="1.10.510.10">
    <property type="entry name" value="Transferase(Phosphotransferase) domain 1"/>
    <property type="match status" value="1"/>
</dbReference>
<keyword evidence="3" id="KW-0808">Transferase</keyword>
<dbReference type="InterPro" id="IPR052751">
    <property type="entry name" value="Plant_MAPKKK"/>
</dbReference>
<protein>
    <submittedName>
        <fullName evidence="3">Protein kinase</fullName>
    </submittedName>
</protein>
<evidence type="ECO:0000259" key="2">
    <source>
        <dbReference type="PROSITE" id="PS50011"/>
    </source>
</evidence>
<evidence type="ECO:0000313" key="4">
    <source>
        <dbReference type="Proteomes" id="UP000031056"/>
    </source>
</evidence>
<accession>A0A0B2UL80</accession>
<keyword evidence="3" id="KW-0418">Kinase</keyword>
<dbReference type="GeneID" id="26261394"/>
<proteinExistence type="predicted"/>
<feature type="transmembrane region" description="Helical" evidence="1">
    <location>
        <begin position="31"/>
        <end position="48"/>
    </location>
</feature>
<dbReference type="GO" id="GO:0004672">
    <property type="term" value="F:protein kinase activity"/>
    <property type="evidence" value="ECO:0007669"/>
    <property type="project" value="InterPro"/>
</dbReference>
<feature type="domain" description="Protein kinase" evidence="2">
    <location>
        <begin position="40"/>
        <end position="358"/>
    </location>
</feature>
<dbReference type="HOGENOM" id="CLU_065009_0_0_1"/>
<dbReference type="EMBL" id="JOKQ01000003">
    <property type="protein sequence ID" value="KHN70123.1"/>
    <property type="molecule type" value="Genomic_DNA"/>
</dbReference>
<keyword evidence="4" id="KW-1185">Reference proteome</keyword>
<evidence type="ECO:0000256" key="1">
    <source>
        <dbReference type="SAM" id="Phobius"/>
    </source>
</evidence>
<dbReference type="GO" id="GO:0005524">
    <property type="term" value="F:ATP binding"/>
    <property type="evidence" value="ECO:0007669"/>
    <property type="project" value="InterPro"/>
</dbReference>
<dbReference type="GO" id="GO:0007165">
    <property type="term" value="P:signal transduction"/>
    <property type="evidence" value="ECO:0007669"/>
    <property type="project" value="TreeGrafter"/>
</dbReference>
<reference evidence="3 4" key="1">
    <citation type="journal article" date="2014" name="MBio">
        <title>The Ordospora colligata genome; evolution of extreme reduction in microsporidia and host-to-parasite horizontal gene transfer.</title>
        <authorList>
            <person name="Pombert J.-F."/>
            <person name="Haag K.L."/>
            <person name="Beidas S."/>
            <person name="Ebert D."/>
            <person name="Keeling P.J."/>
        </authorList>
    </citation>
    <scope>NUCLEOTIDE SEQUENCE [LARGE SCALE GENOMIC DNA]</scope>
    <source>
        <strain evidence="3 4">OC4</strain>
    </source>
</reference>
<organism evidence="3 4">
    <name type="scientific">Ordospora colligata OC4</name>
    <dbReference type="NCBI Taxonomy" id="1354746"/>
    <lineage>
        <taxon>Eukaryota</taxon>
        <taxon>Fungi</taxon>
        <taxon>Fungi incertae sedis</taxon>
        <taxon>Microsporidia</taxon>
        <taxon>Ordosporidae</taxon>
        <taxon>Ordospora</taxon>
    </lineage>
</organism>
<dbReference type="STRING" id="1354746.A0A0B2UL80"/>
<comment type="caution">
    <text evidence="3">The sequence shown here is derived from an EMBL/GenBank/DDBJ whole genome shotgun (WGS) entry which is preliminary data.</text>
</comment>
<dbReference type="InterPro" id="IPR011009">
    <property type="entry name" value="Kinase-like_dom_sf"/>
</dbReference>
<dbReference type="OrthoDB" id="266718at2759"/>
<keyword evidence="1" id="KW-1133">Transmembrane helix</keyword>
<dbReference type="VEuPathDB" id="MicrosporidiaDB:M896_031100"/>
<dbReference type="InterPro" id="IPR000719">
    <property type="entry name" value="Prot_kinase_dom"/>
</dbReference>
<name>A0A0B2UL80_9MICR</name>
<sequence length="387" mass="45134">MSDCKKSGRTSFVRNAGQLLQGYQRSLSRKIFRTIMVATMVLLFTFWYKKYFFVYRVKEDLRMEKICLEFINKSVDKCLEHRTRYEQNKAFAAIKTHLPLVPVKITRANAVFLYTYNNPHIVIKRCIAPDSPGLSEDEILMMLDNKNVVKSFKSFREKFVNRKGEEETIIWLFMEYMDRKVSQEIIRGDESRIRDVTEGVLHGLKYLHGLGIAHLDLKISNVMGKETKEGVVYKIIDLGFARRFKQEDRNAEIQIPSKSFGTYPYKPPEISQLNVHGIKGDIWSLGAIVWFLSLKQTPFYFDDGKKDIDKWKMFIRGKLPLFFKQSSSFALKDFVRKCMSFDRFSRPSAAELLEHPFILGQPMTVQDEDDVNLSDEFLSSSGYDSME</sequence>